<dbReference type="GO" id="GO:0005829">
    <property type="term" value="C:cytosol"/>
    <property type="evidence" value="ECO:0007669"/>
    <property type="project" value="TreeGrafter"/>
</dbReference>
<dbReference type="SUPFAM" id="SSF48452">
    <property type="entry name" value="TPR-like"/>
    <property type="match status" value="1"/>
</dbReference>
<dbReference type="PANTHER" id="PTHR10130:SF0">
    <property type="entry name" value="GH08708P"/>
    <property type="match status" value="1"/>
</dbReference>
<keyword evidence="6 8" id="KW-0802">TPR repeat</keyword>
<accession>A0A6M2DF67</accession>
<feature type="repeat" description="TPR" evidence="8">
    <location>
        <begin position="473"/>
        <end position="506"/>
    </location>
</feature>
<organism evidence="9">
    <name type="scientific">Xenopsylla cheopis</name>
    <name type="common">Oriental rat flea</name>
    <name type="synonym">Pulex cheopis</name>
    <dbReference type="NCBI Taxonomy" id="163159"/>
    <lineage>
        <taxon>Eukaryota</taxon>
        <taxon>Metazoa</taxon>
        <taxon>Ecdysozoa</taxon>
        <taxon>Arthropoda</taxon>
        <taxon>Hexapoda</taxon>
        <taxon>Insecta</taxon>
        <taxon>Pterygota</taxon>
        <taxon>Neoptera</taxon>
        <taxon>Endopterygota</taxon>
        <taxon>Siphonaptera</taxon>
        <taxon>Pulicidae</taxon>
        <taxon>Xenopsyllinae</taxon>
        <taxon>Xenopsylla</taxon>
    </lineage>
</organism>
<keyword evidence="9" id="KW-0675">Receptor</keyword>
<comment type="subcellular location">
    <subcellularLocation>
        <location evidence="2">Cytoplasm</location>
    </subcellularLocation>
    <subcellularLocation>
        <location evidence="1">Peroxisome</location>
    </subcellularLocation>
</comment>
<protein>
    <submittedName>
        <fullName evidence="9">Putative peroxisomal targeting signal 1 receptor isoform x2</fullName>
    </submittedName>
</protein>
<dbReference type="InterPro" id="IPR024111">
    <property type="entry name" value="PEX5/PEX5L"/>
</dbReference>
<evidence type="ECO:0000256" key="3">
    <source>
        <dbReference type="ARBA" id="ARBA00005348"/>
    </source>
</evidence>
<dbReference type="PROSITE" id="PS50005">
    <property type="entry name" value="TPR"/>
    <property type="match status" value="3"/>
</dbReference>
<proteinExistence type="inferred from homology"/>
<keyword evidence="7" id="KW-0576">Peroxisome</keyword>
<evidence type="ECO:0000256" key="4">
    <source>
        <dbReference type="ARBA" id="ARBA00022490"/>
    </source>
</evidence>
<dbReference type="PANTHER" id="PTHR10130">
    <property type="entry name" value="PEROXISOMAL TARGETING SIGNAL 1 RECEPTOR PEX5"/>
    <property type="match status" value="1"/>
</dbReference>
<evidence type="ECO:0000256" key="7">
    <source>
        <dbReference type="ARBA" id="ARBA00023140"/>
    </source>
</evidence>
<dbReference type="GO" id="GO:0005052">
    <property type="term" value="F:peroxisome matrix targeting signal-1 binding"/>
    <property type="evidence" value="ECO:0007669"/>
    <property type="project" value="TreeGrafter"/>
</dbReference>
<sequence length="600" mass="68392">MSVRELLEAECGAENSLVRLGSHVGRDTAFKDEGFSGAHNAATGFRQQPDILNEQQLVNDFFREFSGPPQTFNMKELLNEIRQVEPLPSQQPFDTWSAEYMTQNPPSLHQDLALQSVWNDIREESAKTAMLPNPWVSDFVQNHNFVEPKIQEIDDSKAVRDSANALINSIDNRGYFSESEFMHFMNRVGSGQTIIRNQRVMDSGPTDWAAELTNQAKSEKSLDNIVDWAKEFEETQPQADAMAEEYNAKYWNKLQEEWKNISATDADHPWISEFSDYFEPYKEYKFSEDNPMKEIPNALELGKSYLDRGLVPNAVLCFESAVIKEPENAEAWLLLGRSQAENEQDPQAIAALRKCLTITPDNLTALMSLAVSYTNESYQSQACNSLVQWMKHHPEYRDLVPPNMGTDNWATSFMNNNQQQEVQDLFLRAVQRTPNKIDPDVQGALGVLFNLSQEYDKAAECFNIALQVKPDDFRLWNRLGATLANGNRSEEAVDAYHRALELQPGFIRARYNVGITCINLKAYKEAAEHFLIALNLQAKTNEDPDINSSLNPSAVKTNSQMSDTIWSTLRMVCSLMERQDLRPIIESRDLKTLNREFNIE</sequence>
<dbReference type="InterPro" id="IPR011990">
    <property type="entry name" value="TPR-like_helical_dom_sf"/>
</dbReference>
<evidence type="ECO:0000256" key="1">
    <source>
        <dbReference type="ARBA" id="ARBA00004275"/>
    </source>
</evidence>
<dbReference type="AlphaFoldDB" id="A0A6M2DF67"/>
<keyword evidence="5" id="KW-0677">Repeat</keyword>
<feature type="repeat" description="TPR" evidence="8">
    <location>
        <begin position="439"/>
        <end position="472"/>
    </location>
</feature>
<keyword evidence="4" id="KW-0963">Cytoplasm</keyword>
<name>A0A6M2DF67_XENCH</name>
<comment type="similarity">
    <text evidence="3">Belongs to the peroxisomal targeting signal receptor family.</text>
</comment>
<evidence type="ECO:0000256" key="2">
    <source>
        <dbReference type="ARBA" id="ARBA00004496"/>
    </source>
</evidence>
<dbReference type="SMART" id="SM00028">
    <property type="entry name" value="TPR"/>
    <property type="match status" value="5"/>
</dbReference>
<evidence type="ECO:0000256" key="6">
    <source>
        <dbReference type="ARBA" id="ARBA00022803"/>
    </source>
</evidence>
<feature type="repeat" description="TPR" evidence="8">
    <location>
        <begin position="329"/>
        <end position="362"/>
    </location>
</feature>
<dbReference type="Gene3D" id="1.25.40.10">
    <property type="entry name" value="Tetratricopeptide repeat domain"/>
    <property type="match status" value="1"/>
</dbReference>
<reference evidence="9" key="1">
    <citation type="submission" date="2020-03" db="EMBL/GenBank/DDBJ databases">
        <title>Transcriptomic Profiling of the Digestive Tract of the Rat Flea, Xenopsylla cheopis, Following Blood Feeding and Infection with Yersinia pestis.</title>
        <authorList>
            <person name="Bland D.M."/>
            <person name="Martens C.A."/>
            <person name="Virtaneva K."/>
            <person name="Kanakabandi K."/>
            <person name="Long D."/>
            <person name="Rosenke R."/>
            <person name="Saturday G.A."/>
            <person name="Hoyt F.H."/>
            <person name="Bruno D.P."/>
            <person name="Ribeiro J.M.C."/>
            <person name="Hinnebusch J."/>
        </authorList>
    </citation>
    <scope>NUCLEOTIDE SEQUENCE</scope>
</reference>
<dbReference type="GO" id="GO:0016560">
    <property type="term" value="P:protein import into peroxisome matrix, docking"/>
    <property type="evidence" value="ECO:0007669"/>
    <property type="project" value="TreeGrafter"/>
</dbReference>
<evidence type="ECO:0000256" key="5">
    <source>
        <dbReference type="ARBA" id="ARBA00022737"/>
    </source>
</evidence>
<dbReference type="EMBL" id="GIIL01001030">
    <property type="protein sequence ID" value="NOV44756.1"/>
    <property type="molecule type" value="Transcribed_RNA"/>
</dbReference>
<dbReference type="InterPro" id="IPR019734">
    <property type="entry name" value="TPR_rpt"/>
</dbReference>
<evidence type="ECO:0000313" key="9">
    <source>
        <dbReference type="EMBL" id="NOV44756.1"/>
    </source>
</evidence>
<dbReference type="Pfam" id="PF13432">
    <property type="entry name" value="TPR_16"/>
    <property type="match status" value="2"/>
</dbReference>
<evidence type="ECO:0000256" key="8">
    <source>
        <dbReference type="PROSITE-ProRule" id="PRU00339"/>
    </source>
</evidence>
<dbReference type="GO" id="GO:0005778">
    <property type="term" value="C:peroxisomal membrane"/>
    <property type="evidence" value="ECO:0007669"/>
    <property type="project" value="TreeGrafter"/>
</dbReference>